<evidence type="ECO:0000313" key="3">
    <source>
        <dbReference type="Proteomes" id="UP000002559"/>
    </source>
</evidence>
<evidence type="ECO:0000313" key="2">
    <source>
        <dbReference type="EMBL" id="CAA66542.1"/>
    </source>
</evidence>
<feature type="transmembrane region" description="Helical" evidence="1">
    <location>
        <begin position="37"/>
        <end position="58"/>
    </location>
</feature>
<dbReference type="RefSeq" id="NP_690724.1">
    <property type="nucleotide sequence ID" value="NC_004166.2"/>
</dbReference>
<keyword evidence="1" id="KW-0812">Transmembrane</keyword>
<dbReference type="KEGG" id="vg:955340"/>
<reference evidence="3" key="1">
    <citation type="journal article" date="1997" name="Gene">
        <title>The complete nucleotide sequence and functional organization of Bacillus subtilis bacteriophage SPP1.</title>
        <authorList>
            <person name="Alonso J.C."/>
            <person name="Luder G."/>
            <person name="Stiege A.C."/>
            <person name="Chai S."/>
            <person name="Weise F."/>
            <person name="Trautner T.A."/>
        </authorList>
    </citation>
    <scope>NUCLEOTIDE SEQUENCE [LARGE SCALE GENOMIC DNA]</scope>
</reference>
<evidence type="ECO:0000256" key="1">
    <source>
        <dbReference type="SAM" id="Phobius"/>
    </source>
</evidence>
<accession>O48491</accession>
<dbReference type="GeneID" id="955340"/>
<dbReference type="PIR" id="T42335">
    <property type="entry name" value="T42335"/>
</dbReference>
<protein>
    <submittedName>
        <fullName evidence="2">Bacteriophage SPP1 complete nucleotide sequence</fullName>
    </submittedName>
</protein>
<keyword evidence="1" id="KW-0472">Membrane</keyword>
<keyword evidence="1" id="KW-1133">Transmembrane helix</keyword>
<organismHost>
    <name type="scientific">Bacillus subtilis</name>
    <dbReference type="NCBI Taxonomy" id="1423"/>
</organismHost>
<keyword evidence="3" id="KW-1185">Reference proteome</keyword>
<dbReference type="Proteomes" id="UP000002559">
    <property type="component" value="Segment"/>
</dbReference>
<organism evidence="2 3">
    <name type="scientific">Bacillus phage SPP1</name>
    <name type="common">Bacteriophage SPP1</name>
    <dbReference type="NCBI Taxonomy" id="10724"/>
    <lineage>
        <taxon>Viruses</taxon>
        <taxon>Duplodnaviria</taxon>
        <taxon>Heunggongvirae</taxon>
        <taxon>Uroviricota</taxon>
        <taxon>Caudoviricetes</taxon>
        <taxon>Trautnerviridae</taxon>
        <taxon>Polsinellivirinae</taxon>
        <taxon>Rivavirus</taxon>
        <taxon>Rivavirus SPP1</taxon>
    </lineage>
</organism>
<feature type="transmembrane region" description="Helical" evidence="1">
    <location>
        <begin position="78"/>
        <end position="96"/>
    </location>
</feature>
<name>O48491_BPSPP</name>
<proteinExistence type="predicted"/>
<sequence>MNPFYFSSLTTILNSTSWTWDIFTKLILFLSRPSFNIINSASFISCSILYIISSIVCGVSSDTPLSSCLSLPITLGPAPHNIFSINTFILFFLLGFD</sequence>
<dbReference type="EMBL" id="X97918">
    <property type="protein sequence ID" value="CAA66542.1"/>
    <property type="molecule type" value="Genomic_DNA"/>
</dbReference>